<reference evidence="5" key="1">
    <citation type="journal article" date="2023" name="Mol. Phylogenet. Evol.">
        <title>Genome-scale phylogeny and comparative genomics of the fungal order Sordariales.</title>
        <authorList>
            <person name="Hensen N."/>
            <person name="Bonometti L."/>
            <person name="Westerberg I."/>
            <person name="Brannstrom I.O."/>
            <person name="Guillou S."/>
            <person name="Cros-Aarteil S."/>
            <person name="Calhoun S."/>
            <person name="Haridas S."/>
            <person name="Kuo A."/>
            <person name="Mondo S."/>
            <person name="Pangilinan J."/>
            <person name="Riley R."/>
            <person name="LaButti K."/>
            <person name="Andreopoulos B."/>
            <person name="Lipzen A."/>
            <person name="Chen C."/>
            <person name="Yan M."/>
            <person name="Daum C."/>
            <person name="Ng V."/>
            <person name="Clum A."/>
            <person name="Steindorff A."/>
            <person name="Ohm R.A."/>
            <person name="Martin F."/>
            <person name="Silar P."/>
            <person name="Natvig D.O."/>
            <person name="Lalanne C."/>
            <person name="Gautier V."/>
            <person name="Ament-Velasquez S.L."/>
            <person name="Kruys A."/>
            <person name="Hutchinson M.I."/>
            <person name="Powell A.J."/>
            <person name="Barry K."/>
            <person name="Miller A.N."/>
            <person name="Grigoriev I.V."/>
            <person name="Debuchy R."/>
            <person name="Gladieux P."/>
            <person name="Hiltunen Thoren M."/>
            <person name="Johannesson H."/>
        </authorList>
    </citation>
    <scope>NUCLEOTIDE SEQUENCE</scope>
    <source>
        <strain evidence="5">CBS 118394</strain>
    </source>
</reference>
<feature type="region of interest" description="Disordered" evidence="4">
    <location>
        <begin position="271"/>
        <end position="296"/>
    </location>
</feature>
<proteinExistence type="predicted"/>
<protein>
    <submittedName>
        <fullName evidence="5">Uncharacterized protein</fullName>
    </submittedName>
</protein>
<keyword evidence="6" id="KW-1185">Reference proteome</keyword>
<dbReference type="SUPFAM" id="SSF48403">
    <property type="entry name" value="Ankyrin repeat"/>
    <property type="match status" value="1"/>
</dbReference>
<name>A0AAE0HTJ1_9PEZI</name>
<sequence>MTFNHEHPDMTTAAAHDTMKNRPNLVAVPTHSPTRKLCRNKRFLSRLLGTFTRKPKASNLPSKNISVSCQVQRFHVYQRVDLTAVCRILVPARRLLVAHYSPPRRNRAAQLRSQPQHSRLPEDSDPLSYSVEKNHTAWLAGPLNCALRNASDPDLVELLLDFGAHIDASGVDGRTPLMHAARTDNVPFALLVLENGAKINAVSTAGQTPLTTAIINNSHRLKHIRRLEYDTSNHHRVKKTFLQRHDSSDEKLNHAFTGLAFGSAAVKMEEEQSLSDLSDEEDNASDESFYSTEHLI</sequence>
<organism evidence="5 6">
    <name type="scientific">Apodospora peruviana</name>
    <dbReference type="NCBI Taxonomy" id="516989"/>
    <lineage>
        <taxon>Eukaryota</taxon>
        <taxon>Fungi</taxon>
        <taxon>Dikarya</taxon>
        <taxon>Ascomycota</taxon>
        <taxon>Pezizomycotina</taxon>
        <taxon>Sordariomycetes</taxon>
        <taxon>Sordariomycetidae</taxon>
        <taxon>Sordariales</taxon>
        <taxon>Lasiosphaeriaceae</taxon>
        <taxon>Apodospora</taxon>
    </lineage>
</organism>
<dbReference type="PANTHER" id="PTHR24189:SF50">
    <property type="entry name" value="ANKYRIN REPEAT AND SOCS BOX PROTEIN 2"/>
    <property type="match status" value="1"/>
</dbReference>
<accession>A0AAE0HTJ1</accession>
<feature type="repeat" description="ANK" evidence="3">
    <location>
        <begin position="172"/>
        <end position="204"/>
    </location>
</feature>
<dbReference type="PROSITE" id="PS50297">
    <property type="entry name" value="ANK_REP_REGION"/>
    <property type="match status" value="1"/>
</dbReference>
<evidence type="ECO:0000313" key="5">
    <source>
        <dbReference type="EMBL" id="KAK3312329.1"/>
    </source>
</evidence>
<dbReference type="PANTHER" id="PTHR24189">
    <property type="entry name" value="MYOTROPHIN"/>
    <property type="match status" value="1"/>
</dbReference>
<dbReference type="Proteomes" id="UP001283341">
    <property type="component" value="Unassembled WGS sequence"/>
</dbReference>
<evidence type="ECO:0000256" key="3">
    <source>
        <dbReference type="PROSITE-ProRule" id="PRU00023"/>
    </source>
</evidence>
<dbReference type="Pfam" id="PF12796">
    <property type="entry name" value="Ank_2"/>
    <property type="match status" value="1"/>
</dbReference>
<reference evidence="5" key="2">
    <citation type="submission" date="2023-06" db="EMBL/GenBank/DDBJ databases">
        <authorList>
            <consortium name="Lawrence Berkeley National Laboratory"/>
            <person name="Haridas S."/>
            <person name="Hensen N."/>
            <person name="Bonometti L."/>
            <person name="Westerberg I."/>
            <person name="Brannstrom I.O."/>
            <person name="Guillou S."/>
            <person name="Cros-Aarteil S."/>
            <person name="Calhoun S."/>
            <person name="Kuo A."/>
            <person name="Mondo S."/>
            <person name="Pangilinan J."/>
            <person name="Riley R."/>
            <person name="Labutti K."/>
            <person name="Andreopoulos B."/>
            <person name="Lipzen A."/>
            <person name="Chen C."/>
            <person name="Yanf M."/>
            <person name="Daum C."/>
            <person name="Ng V."/>
            <person name="Clum A."/>
            <person name="Steindorff A."/>
            <person name="Ohm R."/>
            <person name="Martin F."/>
            <person name="Silar P."/>
            <person name="Natvig D."/>
            <person name="Lalanne C."/>
            <person name="Gautier V."/>
            <person name="Ament-Velasquez S.L."/>
            <person name="Kruys A."/>
            <person name="Hutchinson M.I."/>
            <person name="Powell A.J."/>
            <person name="Barry K."/>
            <person name="Miller A.N."/>
            <person name="Grigoriev I.V."/>
            <person name="Debuchy R."/>
            <person name="Gladieux P."/>
            <person name="Thoren M.H."/>
            <person name="Johannesson H."/>
        </authorList>
    </citation>
    <scope>NUCLEOTIDE SEQUENCE</scope>
    <source>
        <strain evidence="5">CBS 118394</strain>
    </source>
</reference>
<gene>
    <name evidence="5" type="ORF">B0H66DRAFT_644566</name>
</gene>
<dbReference type="SMART" id="SM00248">
    <property type="entry name" value="ANK"/>
    <property type="match status" value="2"/>
</dbReference>
<dbReference type="InterPro" id="IPR050745">
    <property type="entry name" value="Multifunctional_regulatory"/>
</dbReference>
<comment type="caution">
    <text evidence="5">The sequence shown here is derived from an EMBL/GenBank/DDBJ whole genome shotgun (WGS) entry which is preliminary data.</text>
</comment>
<keyword evidence="1" id="KW-0677">Repeat</keyword>
<evidence type="ECO:0000256" key="2">
    <source>
        <dbReference type="ARBA" id="ARBA00023043"/>
    </source>
</evidence>
<keyword evidence="2 3" id="KW-0040">ANK repeat</keyword>
<dbReference type="EMBL" id="JAUEDM010000009">
    <property type="protein sequence ID" value="KAK3312329.1"/>
    <property type="molecule type" value="Genomic_DNA"/>
</dbReference>
<dbReference type="PROSITE" id="PS50088">
    <property type="entry name" value="ANK_REPEAT"/>
    <property type="match status" value="1"/>
</dbReference>
<feature type="compositionally biased region" description="Acidic residues" evidence="4">
    <location>
        <begin position="271"/>
        <end position="285"/>
    </location>
</feature>
<dbReference type="InterPro" id="IPR002110">
    <property type="entry name" value="Ankyrin_rpt"/>
</dbReference>
<dbReference type="InterPro" id="IPR036770">
    <property type="entry name" value="Ankyrin_rpt-contain_sf"/>
</dbReference>
<evidence type="ECO:0000313" key="6">
    <source>
        <dbReference type="Proteomes" id="UP001283341"/>
    </source>
</evidence>
<dbReference type="Gene3D" id="1.25.40.20">
    <property type="entry name" value="Ankyrin repeat-containing domain"/>
    <property type="match status" value="1"/>
</dbReference>
<dbReference type="AlphaFoldDB" id="A0AAE0HTJ1"/>
<feature type="region of interest" description="Disordered" evidence="4">
    <location>
        <begin position="104"/>
        <end position="127"/>
    </location>
</feature>
<evidence type="ECO:0000256" key="1">
    <source>
        <dbReference type="ARBA" id="ARBA00022737"/>
    </source>
</evidence>
<evidence type="ECO:0000256" key="4">
    <source>
        <dbReference type="SAM" id="MobiDB-lite"/>
    </source>
</evidence>